<keyword evidence="7" id="KW-1185">Reference proteome</keyword>
<dbReference type="Pfam" id="PF08241">
    <property type="entry name" value="Methyltransf_11"/>
    <property type="match status" value="1"/>
</dbReference>
<dbReference type="InterPro" id="IPR013216">
    <property type="entry name" value="Methyltransf_11"/>
</dbReference>
<evidence type="ECO:0000256" key="4">
    <source>
        <dbReference type="ARBA" id="ARBA00025707"/>
    </source>
</evidence>
<evidence type="ECO:0000313" key="6">
    <source>
        <dbReference type="EMBL" id="PWU69699.1"/>
    </source>
</evidence>
<comment type="pathway">
    <text evidence="4">Phospholipid metabolism.</text>
</comment>
<keyword evidence="3" id="KW-0808">Transferase</keyword>
<dbReference type="OrthoDB" id="43862at2"/>
<dbReference type="PANTHER" id="PTHR44307:SF2">
    <property type="entry name" value="PHOSPHOETHANOLAMINE METHYLTRANSFERASE ISOFORM X1"/>
    <property type="match status" value="1"/>
</dbReference>
<comment type="pathway">
    <text evidence="1">Lipid metabolism.</text>
</comment>
<feature type="domain" description="Methyltransferase type 11" evidence="5">
    <location>
        <begin position="48"/>
        <end position="141"/>
    </location>
</feature>
<protein>
    <recommendedName>
        <fullName evidence="5">Methyltransferase type 11 domain-containing protein</fullName>
    </recommendedName>
</protein>
<evidence type="ECO:0000256" key="1">
    <source>
        <dbReference type="ARBA" id="ARBA00005189"/>
    </source>
</evidence>
<organism evidence="6 7">
    <name type="scientific">Gracilibacillus dipsosauri</name>
    <dbReference type="NCBI Taxonomy" id="178340"/>
    <lineage>
        <taxon>Bacteria</taxon>
        <taxon>Bacillati</taxon>
        <taxon>Bacillota</taxon>
        <taxon>Bacilli</taxon>
        <taxon>Bacillales</taxon>
        <taxon>Bacillaceae</taxon>
        <taxon>Gracilibacillus</taxon>
    </lineage>
</organism>
<proteinExistence type="predicted"/>
<reference evidence="6 7" key="1">
    <citation type="submission" date="2018-05" db="EMBL/GenBank/DDBJ databases">
        <title>Genomic analysis of Gracilibacillus dipsosauri DD1 reveals novel features of a salt-tolerant amylase.</title>
        <authorList>
            <person name="Deutch C.E."/>
            <person name="Yang S."/>
        </authorList>
    </citation>
    <scope>NUCLEOTIDE SEQUENCE [LARGE SCALE GENOMIC DNA]</scope>
    <source>
        <strain evidence="6 7">DD1</strain>
    </source>
</reference>
<evidence type="ECO:0000256" key="2">
    <source>
        <dbReference type="ARBA" id="ARBA00022603"/>
    </source>
</evidence>
<dbReference type="CDD" id="cd02440">
    <property type="entry name" value="AdoMet_MTases"/>
    <property type="match status" value="1"/>
</dbReference>
<keyword evidence="2" id="KW-0489">Methyltransferase</keyword>
<gene>
    <name evidence="6" type="ORF">DLJ74_01875</name>
</gene>
<dbReference type="InterPro" id="IPR029063">
    <property type="entry name" value="SAM-dependent_MTases_sf"/>
</dbReference>
<dbReference type="PANTHER" id="PTHR44307">
    <property type="entry name" value="PHOSPHOETHANOLAMINE METHYLTRANSFERASE"/>
    <property type="match status" value="1"/>
</dbReference>
<comment type="caution">
    <text evidence="6">The sequence shown here is derived from an EMBL/GenBank/DDBJ whole genome shotgun (WGS) entry which is preliminary data.</text>
</comment>
<dbReference type="SUPFAM" id="SSF53335">
    <property type="entry name" value="S-adenosyl-L-methionine-dependent methyltransferases"/>
    <property type="match status" value="1"/>
</dbReference>
<sequence length="243" mass="27881">MTISKRRLLMSYQQLLAQLGISYAHPGGLQATNNWMNRIPLINVKNILEIGCGVGKTVEQLRKLTNTPITAIDHNVEMVDKAMPLSNSLDDVSILPCDVENLPFPDQSFDLIICESVLAFTNIRRSLKEIDRVMKEESTLVLNEMTISPSLDQLDREVIQNFYEMPHLYTKKEWLTLLLDYGFTRIDVQQMKKQSQDSVPTGAITELNEQQLSTLQSHYHWNQLYDKELLAYLYIAQKGLGYT</sequence>
<dbReference type="Gene3D" id="3.40.50.150">
    <property type="entry name" value="Vaccinia Virus protein VP39"/>
    <property type="match status" value="1"/>
</dbReference>
<accession>A0A317L7D3</accession>
<dbReference type="Proteomes" id="UP000245624">
    <property type="component" value="Unassembled WGS sequence"/>
</dbReference>
<dbReference type="AlphaFoldDB" id="A0A317L7D3"/>
<evidence type="ECO:0000313" key="7">
    <source>
        <dbReference type="Proteomes" id="UP000245624"/>
    </source>
</evidence>
<evidence type="ECO:0000256" key="3">
    <source>
        <dbReference type="ARBA" id="ARBA00022679"/>
    </source>
</evidence>
<evidence type="ECO:0000259" key="5">
    <source>
        <dbReference type="Pfam" id="PF08241"/>
    </source>
</evidence>
<name>A0A317L7D3_9BACI</name>
<dbReference type="GO" id="GO:0032259">
    <property type="term" value="P:methylation"/>
    <property type="evidence" value="ECO:0007669"/>
    <property type="project" value="UniProtKB-KW"/>
</dbReference>
<dbReference type="EMBL" id="QGTD01000004">
    <property type="protein sequence ID" value="PWU69699.1"/>
    <property type="molecule type" value="Genomic_DNA"/>
</dbReference>
<dbReference type="GO" id="GO:0008757">
    <property type="term" value="F:S-adenosylmethionine-dependent methyltransferase activity"/>
    <property type="evidence" value="ECO:0007669"/>
    <property type="project" value="InterPro"/>
</dbReference>